<keyword evidence="2" id="KW-1185">Reference proteome</keyword>
<evidence type="ECO:0000313" key="1">
    <source>
        <dbReference type="EMBL" id="CAL1393183.1"/>
    </source>
</evidence>
<sequence length="158" mass="17052">MYCVTTGTPGSCGITFSQKRAPLRTIDPSTIGCLSSFPAPPSRFALVLLAGFFGMHGMTSFSRYRGRTQQVIVKDPSPGGHCAAEQGSEPSYFSGEVEVASIRGSWVETDSDRLDSSELRRVSSEPIGVNRCRRGAYRRAWSLVEGVPSPVPRFGGLC</sequence>
<name>A0AAV2F4K5_9ROSI</name>
<protein>
    <submittedName>
        <fullName evidence="1">Uncharacterized protein</fullName>
    </submittedName>
</protein>
<organism evidence="1 2">
    <name type="scientific">Linum trigynum</name>
    <dbReference type="NCBI Taxonomy" id="586398"/>
    <lineage>
        <taxon>Eukaryota</taxon>
        <taxon>Viridiplantae</taxon>
        <taxon>Streptophyta</taxon>
        <taxon>Embryophyta</taxon>
        <taxon>Tracheophyta</taxon>
        <taxon>Spermatophyta</taxon>
        <taxon>Magnoliopsida</taxon>
        <taxon>eudicotyledons</taxon>
        <taxon>Gunneridae</taxon>
        <taxon>Pentapetalae</taxon>
        <taxon>rosids</taxon>
        <taxon>fabids</taxon>
        <taxon>Malpighiales</taxon>
        <taxon>Linaceae</taxon>
        <taxon>Linum</taxon>
    </lineage>
</organism>
<dbReference type="AlphaFoldDB" id="A0AAV2F4K5"/>
<dbReference type="EMBL" id="OZ034819">
    <property type="protein sequence ID" value="CAL1393183.1"/>
    <property type="molecule type" value="Genomic_DNA"/>
</dbReference>
<proteinExistence type="predicted"/>
<gene>
    <name evidence="1" type="ORF">LTRI10_LOCUS33777</name>
</gene>
<dbReference type="Proteomes" id="UP001497516">
    <property type="component" value="Chromosome 6"/>
</dbReference>
<evidence type="ECO:0000313" key="2">
    <source>
        <dbReference type="Proteomes" id="UP001497516"/>
    </source>
</evidence>
<reference evidence="1 2" key="1">
    <citation type="submission" date="2024-04" db="EMBL/GenBank/DDBJ databases">
        <authorList>
            <person name="Fracassetti M."/>
        </authorList>
    </citation>
    <scope>NUCLEOTIDE SEQUENCE [LARGE SCALE GENOMIC DNA]</scope>
</reference>
<accession>A0AAV2F4K5</accession>